<dbReference type="InterPro" id="IPR014244">
    <property type="entry name" value="RNA_pol_sigma-I"/>
</dbReference>
<keyword evidence="3 6" id="KW-0731">Sigma factor</keyword>
<feature type="short sequence motif" description="Polymerase core binding" evidence="6">
    <location>
        <begin position="61"/>
        <end position="74"/>
    </location>
</feature>
<feature type="domain" description="RNA polymerase sigma-70 region 2" evidence="7">
    <location>
        <begin position="36"/>
        <end position="105"/>
    </location>
</feature>
<evidence type="ECO:0000256" key="3">
    <source>
        <dbReference type="ARBA" id="ARBA00023082"/>
    </source>
</evidence>
<feature type="DNA-binding region" description="H-T-H motif" evidence="6">
    <location>
        <begin position="206"/>
        <end position="225"/>
    </location>
</feature>
<comment type="activity regulation">
    <text evidence="6">Negatively regulated by the anti-sigma-I factor RsgI.</text>
</comment>
<dbReference type="HAMAP" id="MF_02064">
    <property type="entry name" value="Sigma70_SigI"/>
    <property type="match status" value="1"/>
</dbReference>
<keyword evidence="6" id="KW-0346">Stress response</keyword>
<evidence type="ECO:0000256" key="4">
    <source>
        <dbReference type="ARBA" id="ARBA00023125"/>
    </source>
</evidence>
<accession>A0A7H8Q5Q7</accession>
<reference evidence="9" key="2">
    <citation type="submission" date="2020-06" db="EMBL/GenBank/DDBJ databases">
        <title>Isolation of Planomicrobium glaciei.</title>
        <authorList>
            <person name="Malisova L."/>
            <person name="Safrankova R."/>
            <person name="Jakubu V."/>
            <person name="Spanelova P."/>
        </authorList>
    </citation>
    <scope>NUCLEOTIDE SEQUENCE [LARGE SCALE GENOMIC DNA]</scope>
    <source>
        <strain evidence="9">NRL-ATB46093</strain>
    </source>
</reference>
<dbReference type="SUPFAM" id="SSF88946">
    <property type="entry name" value="Sigma2 domain of RNA polymerase sigma factors"/>
    <property type="match status" value="1"/>
</dbReference>
<comment type="function">
    <text evidence="6">Sigma factors are initiation factors that promote the attachment of RNA polymerase to specific initiation sites and are then released.</text>
</comment>
<gene>
    <name evidence="6 8" type="primary">sigI</name>
    <name evidence="8" type="ORF">HF394_01030</name>
</gene>
<protein>
    <recommendedName>
        <fullName evidence="6">RNA polymerase sigma factor SigI</fullName>
    </recommendedName>
</protein>
<dbReference type="RefSeq" id="WP_051413807.1">
    <property type="nucleotide sequence ID" value="NZ_CP051177.1"/>
</dbReference>
<evidence type="ECO:0000256" key="1">
    <source>
        <dbReference type="ARBA" id="ARBA00022490"/>
    </source>
</evidence>
<comment type="subunit">
    <text evidence="6">Interacts with RsgI.</text>
</comment>
<dbReference type="AlphaFoldDB" id="A0A7H8Q5Q7"/>
<dbReference type="GO" id="GO:0006352">
    <property type="term" value="P:DNA-templated transcription initiation"/>
    <property type="evidence" value="ECO:0007669"/>
    <property type="project" value="UniProtKB-UniRule"/>
</dbReference>
<evidence type="ECO:0000259" key="7">
    <source>
        <dbReference type="Pfam" id="PF04542"/>
    </source>
</evidence>
<keyword evidence="2 6" id="KW-0805">Transcription regulation</keyword>
<dbReference type="EMBL" id="CP051177">
    <property type="protein sequence ID" value="QKX49268.1"/>
    <property type="molecule type" value="Genomic_DNA"/>
</dbReference>
<comment type="similarity">
    <text evidence="6">Belongs to the sigma-70 factor family. SigI subfamily.</text>
</comment>
<evidence type="ECO:0000313" key="8">
    <source>
        <dbReference type="EMBL" id="QKX49268.1"/>
    </source>
</evidence>
<proteinExistence type="inferred from homology"/>
<evidence type="ECO:0000256" key="2">
    <source>
        <dbReference type="ARBA" id="ARBA00023015"/>
    </source>
</evidence>
<dbReference type="InterPro" id="IPR007627">
    <property type="entry name" value="RNA_pol_sigma70_r2"/>
</dbReference>
<keyword evidence="1 6" id="KW-0963">Cytoplasm</keyword>
<dbReference type="InterPro" id="IPR014284">
    <property type="entry name" value="RNA_pol_sigma-70_dom"/>
</dbReference>
<keyword evidence="4 6" id="KW-0238">DNA-binding</keyword>
<dbReference type="PANTHER" id="PTHR30385">
    <property type="entry name" value="SIGMA FACTOR F FLAGELLAR"/>
    <property type="match status" value="1"/>
</dbReference>
<dbReference type="Proteomes" id="UP000509222">
    <property type="component" value="Chromosome"/>
</dbReference>
<evidence type="ECO:0000256" key="6">
    <source>
        <dbReference type="HAMAP-Rule" id="MF_02064"/>
    </source>
</evidence>
<dbReference type="GO" id="GO:0016987">
    <property type="term" value="F:sigma factor activity"/>
    <property type="evidence" value="ECO:0007669"/>
    <property type="project" value="UniProtKB-UniRule"/>
</dbReference>
<sequence>MLMAVLVGMFGRSENVPAEELALMAQNGDDTALHHLLQSYSPFMKKTAAQVCKRFIDDHDDEYSIALSAFHEAVQGYEKEKNASFLTFAHLIIRRRVIDFIRKESQRTEFVHDFSASSNEDAESSKWIEETASIKNFNLEKQAEIRREEIALYEAMLKEFDLSFQMLAKIAPMHEDARQTAVQIAQMVAETEEYREFLMNKRKLPIKEIEKMVRVSRKTIERNRKYIIAMALLLQSDLHYLKDYLKERLL</sequence>
<dbReference type="Pfam" id="PF04542">
    <property type="entry name" value="Sigma70_r2"/>
    <property type="match status" value="1"/>
</dbReference>
<organism evidence="8 9">
    <name type="scientific">Planococcus glaciei</name>
    <dbReference type="NCBI Taxonomy" id="459472"/>
    <lineage>
        <taxon>Bacteria</taxon>
        <taxon>Bacillati</taxon>
        <taxon>Bacillota</taxon>
        <taxon>Bacilli</taxon>
        <taxon>Bacillales</taxon>
        <taxon>Caryophanaceae</taxon>
        <taxon>Planococcus</taxon>
    </lineage>
</organism>
<dbReference type="NCBIfam" id="TIGR02895">
    <property type="entry name" value="spore_sigI"/>
    <property type="match status" value="1"/>
</dbReference>
<dbReference type="GO" id="GO:0003677">
    <property type="term" value="F:DNA binding"/>
    <property type="evidence" value="ECO:0007669"/>
    <property type="project" value="UniProtKB-UniRule"/>
</dbReference>
<keyword evidence="5 6" id="KW-0804">Transcription</keyword>
<dbReference type="PIRSF" id="PIRSF038953">
    <property type="entry name" value="SigI"/>
    <property type="match status" value="1"/>
</dbReference>
<dbReference type="Gene3D" id="1.10.1740.10">
    <property type="match status" value="1"/>
</dbReference>
<dbReference type="NCBIfam" id="TIGR02937">
    <property type="entry name" value="sigma70-ECF"/>
    <property type="match status" value="1"/>
</dbReference>
<keyword evidence="9" id="KW-1185">Reference proteome</keyword>
<evidence type="ECO:0000313" key="9">
    <source>
        <dbReference type="Proteomes" id="UP000509222"/>
    </source>
</evidence>
<evidence type="ECO:0000256" key="5">
    <source>
        <dbReference type="ARBA" id="ARBA00023163"/>
    </source>
</evidence>
<dbReference type="PANTHER" id="PTHR30385:SF6">
    <property type="entry name" value="RNA POLYMERASE SIGMA FACTOR SIGI"/>
    <property type="match status" value="1"/>
</dbReference>
<comment type="subcellular location">
    <subcellularLocation>
        <location evidence="6">Cytoplasm</location>
    </subcellularLocation>
</comment>
<dbReference type="GO" id="GO:0005737">
    <property type="term" value="C:cytoplasm"/>
    <property type="evidence" value="ECO:0007669"/>
    <property type="project" value="UniProtKB-SubCell"/>
</dbReference>
<reference evidence="8 9" key="1">
    <citation type="submission" date="2020-04" db="EMBL/GenBank/DDBJ databases">
        <authorList>
            <person name="Pajer P."/>
            <person name="Broz P."/>
        </authorList>
    </citation>
    <scope>NUCLEOTIDE SEQUENCE [LARGE SCALE GENOMIC DNA]</scope>
    <source>
        <strain evidence="9">NRL-ATB46093</strain>
    </source>
</reference>
<dbReference type="InterPro" id="IPR013325">
    <property type="entry name" value="RNA_pol_sigma_r2"/>
</dbReference>
<name>A0A7H8Q5Q7_9BACL</name>